<dbReference type="RefSeq" id="WP_211854062.1">
    <property type="nucleotide sequence ID" value="NZ_JAAGBB010000022.1"/>
</dbReference>
<dbReference type="PROSITE" id="PS51078">
    <property type="entry name" value="ICLR_ED"/>
    <property type="match status" value="1"/>
</dbReference>
<evidence type="ECO:0000256" key="2">
    <source>
        <dbReference type="ARBA" id="ARBA00023125"/>
    </source>
</evidence>
<accession>A0ABS5F1I3</accession>
<dbReference type="InterPro" id="IPR050707">
    <property type="entry name" value="HTH_MetabolicPath_Reg"/>
</dbReference>
<evidence type="ECO:0000259" key="4">
    <source>
        <dbReference type="PROSITE" id="PS51077"/>
    </source>
</evidence>
<evidence type="ECO:0000259" key="5">
    <source>
        <dbReference type="PROSITE" id="PS51078"/>
    </source>
</evidence>
<evidence type="ECO:0000256" key="3">
    <source>
        <dbReference type="ARBA" id="ARBA00023163"/>
    </source>
</evidence>
<comment type="caution">
    <text evidence="6">The sequence shown here is derived from an EMBL/GenBank/DDBJ whole genome shotgun (WGS) entry which is preliminary data.</text>
</comment>
<keyword evidence="2" id="KW-0238">DNA-binding</keyword>
<dbReference type="EMBL" id="JAAGBB010000022">
    <property type="protein sequence ID" value="MBR0666391.1"/>
    <property type="molecule type" value="Genomic_DNA"/>
</dbReference>
<dbReference type="InterPro" id="IPR036390">
    <property type="entry name" value="WH_DNA-bd_sf"/>
</dbReference>
<dbReference type="PROSITE" id="PS51077">
    <property type="entry name" value="HTH_ICLR"/>
    <property type="match status" value="1"/>
</dbReference>
<evidence type="ECO:0000313" key="7">
    <source>
        <dbReference type="Proteomes" id="UP001196870"/>
    </source>
</evidence>
<dbReference type="Proteomes" id="UP001196870">
    <property type="component" value="Unassembled WGS sequence"/>
</dbReference>
<keyword evidence="7" id="KW-1185">Reference proteome</keyword>
<evidence type="ECO:0000313" key="6">
    <source>
        <dbReference type="EMBL" id="MBR0666391.1"/>
    </source>
</evidence>
<feature type="domain" description="HTH iclR-type" evidence="4">
    <location>
        <begin position="17"/>
        <end position="79"/>
    </location>
</feature>
<sequence length="265" mass="27534">MTSSAELPELKSGVPLVRALDRGLALLAAFTPEQPRQTLTELARAAQLDKGTARRLLQTLLLAGWVRHEAGTGCYALTTRLLAMAAAVETGGALRAAGSDALHDLARRTGATAFLWMAEDGMALCLARAVAPQPNVDAVWFSVGARAPMNCGAGPRVLLAGLTPRERERALALPLSVRTPASQTNPAHLRRDAEAIAARGWELARDDFVIGLAGLGVPILGKDGAMLGALSLSGMTSLFGDPDAPDHLALLRSTAAAIGRQIGAG</sequence>
<organism evidence="6 7">
    <name type="scientific">Plastoroseomonas hellenica</name>
    <dbReference type="NCBI Taxonomy" id="2687306"/>
    <lineage>
        <taxon>Bacteria</taxon>
        <taxon>Pseudomonadati</taxon>
        <taxon>Pseudomonadota</taxon>
        <taxon>Alphaproteobacteria</taxon>
        <taxon>Acetobacterales</taxon>
        <taxon>Acetobacteraceae</taxon>
        <taxon>Plastoroseomonas</taxon>
    </lineage>
</organism>
<keyword evidence="1" id="KW-0805">Transcription regulation</keyword>
<dbReference type="Pfam" id="PF01614">
    <property type="entry name" value="IclR_C"/>
    <property type="match status" value="1"/>
</dbReference>
<dbReference type="Gene3D" id="3.30.450.40">
    <property type="match status" value="1"/>
</dbReference>
<feature type="domain" description="IclR-ED" evidence="5">
    <location>
        <begin position="80"/>
        <end position="264"/>
    </location>
</feature>
<dbReference type="SMART" id="SM00346">
    <property type="entry name" value="HTH_ICLR"/>
    <property type="match status" value="1"/>
</dbReference>
<dbReference type="SUPFAM" id="SSF46785">
    <property type="entry name" value="Winged helix' DNA-binding domain"/>
    <property type="match status" value="1"/>
</dbReference>
<reference evidence="7" key="1">
    <citation type="journal article" date="2021" name="Syst. Appl. Microbiol.">
        <title>Roseomonas hellenica sp. nov., isolated from roots of wild-growing Alkanna tinctoria.</title>
        <authorList>
            <person name="Rat A."/>
            <person name="Naranjo H.D."/>
            <person name="Lebbe L."/>
            <person name="Cnockaert M."/>
            <person name="Krigas N."/>
            <person name="Grigoriadou K."/>
            <person name="Maloupa E."/>
            <person name="Willems A."/>
        </authorList>
    </citation>
    <scope>NUCLEOTIDE SEQUENCE [LARGE SCALE GENOMIC DNA]</scope>
    <source>
        <strain evidence="7">LMG 31523</strain>
    </source>
</reference>
<dbReference type="InterPro" id="IPR014757">
    <property type="entry name" value="Tscrpt_reg_IclR_C"/>
</dbReference>
<protein>
    <submittedName>
        <fullName evidence="6">IclR family transcriptional regulator</fullName>
    </submittedName>
</protein>
<dbReference type="SUPFAM" id="SSF55781">
    <property type="entry name" value="GAF domain-like"/>
    <property type="match status" value="1"/>
</dbReference>
<name>A0ABS5F1I3_9PROT</name>
<dbReference type="InterPro" id="IPR036388">
    <property type="entry name" value="WH-like_DNA-bd_sf"/>
</dbReference>
<dbReference type="InterPro" id="IPR005471">
    <property type="entry name" value="Tscrpt_reg_IclR_N"/>
</dbReference>
<dbReference type="Pfam" id="PF09339">
    <property type="entry name" value="HTH_IclR"/>
    <property type="match status" value="1"/>
</dbReference>
<proteinExistence type="predicted"/>
<gene>
    <name evidence="6" type="ORF">GXW71_18670</name>
</gene>
<dbReference type="PANTHER" id="PTHR30136:SF35">
    <property type="entry name" value="HTH-TYPE TRANSCRIPTIONAL REGULATOR RV1719"/>
    <property type="match status" value="1"/>
</dbReference>
<evidence type="ECO:0000256" key="1">
    <source>
        <dbReference type="ARBA" id="ARBA00023015"/>
    </source>
</evidence>
<dbReference type="InterPro" id="IPR029016">
    <property type="entry name" value="GAF-like_dom_sf"/>
</dbReference>
<dbReference type="PANTHER" id="PTHR30136">
    <property type="entry name" value="HELIX-TURN-HELIX TRANSCRIPTIONAL REGULATOR, ICLR FAMILY"/>
    <property type="match status" value="1"/>
</dbReference>
<dbReference type="Gene3D" id="1.10.10.10">
    <property type="entry name" value="Winged helix-like DNA-binding domain superfamily/Winged helix DNA-binding domain"/>
    <property type="match status" value="1"/>
</dbReference>
<keyword evidence="3" id="KW-0804">Transcription</keyword>